<comment type="similarity">
    <text evidence="1">Belongs to the ABC transporter superfamily.</text>
</comment>
<dbReference type="PANTHER" id="PTHR43335">
    <property type="entry name" value="ABC TRANSPORTER, ATP-BINDING PROTEIN"/>
    <property type="match status" value="1"/>
</dbReference>
<dbReference type="STRING" id="886293.Sinac_5947"/>
<dbReference type="RefSeq" id="WP_015249150.1">
    <property type="nucleotide sequence ID" value="NC_019892.1"/>
</dbReference>
<evidence type="ECO:0000256" key="4">
    <source>
        <dbReference type="ARBA" id="ARBA00022840"/>
    </source>
</evidence>
<dbReference type="OrthoDB" id="9795548at2"/>
<dbReference type="InterPro" id="IPR003593">
    <property type="entry name" value="AAA+_ATPase"/>
</dbReference>
<evidence type="ECO:0000256" key="3">
    <source>
        <dbReference type="ARBA" id="ARBA00022741"/>
    </source>
</evidence>
<evidence type="ECO:0000313" key="6">
    <source>
        <dbReference type="EMBL" id="AGA30058.1"/>
    </source>
</evidence>
<name>L0DMI6_SINAD</name>
<dbReference type="EMBL" id="CP003364">
    <property type="protein sequence ID" value="AGA30058.1"/>
    <property type="molecule type" value="Genomic_DNA"/>
</dbReference>
<sequence length="317" mass="35484">MIQVDRLTKRYGSFKAVDGITFSVGRGEIVGLLGPNGAGKTTTMRVLTTFLGPTSGRATLAGHDVLDEPLEVRRRVGYLPENVPLYLEMRVREYLLYRAKLKDVPRSRRRAAIHEVITRCRLGDVEDRILGHLSKGFRQRVGLAEAMVHDPDILILDEPTAGLDPIQIREVRALIRELGDRHTILLSTHIMSEVEAVCGRVIIIAKGKIAVDDRLDRLRSESSIVLEARGPADAIRRGLESVPGVEHVVQAKVEGDYAAFEIHTKNGSDLREELAQRVLQNGWPLRQLDIRRTTLEDRFIQAVTRETISAEAEREAV</sequence>
<dbReference type="HOGENOM" id="CLU_000604_1_2_0"/>
<dbReference type="GO" id="GO:0005524">
    <property type="term" value="F:ATP binding"/>
    <property type="evidence" value="ECO:0007669"/>
    <property type="project" value="UniProtKB-KW"/>
</dbReference>
<dbReference type="SMART" id="SM00382">
    <property type="entry name" value="AAA"/>
    <property type="match status" value="1"/>
</dbReference>
<dbReference type="CDD" id="cd03230">
    <property type="entry name" value="ABC_DR_subfamily_A"/>
    <property type="match status" value="1"/>
</dbReference>
<organism evidence="6 7">
    <name type="scientific">Singulisphaera acidiphila (strain ATCC BAA-1392 / DSM 18658 / VKM B-2454 / MOB10)</name>
    <dbReference type="NCBI Taxonomy" id="886293"/>
    <lineage>
        <taxon>Bacteria</taxon>
        <taxon>Pseudomonadati</taxon>
        <taxon>Planctomycetota</taxon>
        <taxon>Planctomycetia</taxon>
        <taxon>Isosphaerales</taxon>
        <taxon>Isosphaeraceae</taxon>
        <taxon>Singulisphaera</taxon>
    </lineage>
</organism>
<reference evidence="6 7" key="1">
    <citation type="submission" date="2012-02" db="EMBL/GenBank/DDBJ databases">
        <title>Complete sequence of chromosome of Singulisphaera acidiphila DSM 18658.</title>
        <authorList>
            <consortium name="US DOE Joint Genome Institute (JGI-PGF)"/>
            <person name="Lucas S."/>
            <person name="Copeland A."/>
            <person name="Lapidus A."/>
            <person name="Glavina del Rio T."/>
            <person name="Dalin E."/>
            <person name="Tice H."/>
            <person name="Bruce D."/>
            <person name="Goodwin L."/>
            <person name="Pitluck S."/>
            <person name="Peters L."/>
            <person name="Ovchinnikova G."/>
            <person name="Chertkov O."/>
            <person name="Kyrpides N."/>
            <person name="Mavromatis K."/>
            <person name="Ivanova N."/>
            <person name="Brettin T."/>
            <person name="Detter J.C."/>
            <person name="Han C."/>
            <person name="Larimer F."/>
            <person name="Land M."/>
            <person name="Hauser L."/>
            <person name="Markowitz V."/>
            <person name="Cheng J.-F."/>
            <person name="Hugenholtz P."/>
            <person name="Woyke T."/>
            <person name="Wu D."/>
            <person name="Tindall B."/>
            <person name="Pomrenke H."/>
            <person name="Brambilla E."/>
            <person name="Klenk H.-P."/>
            <person name="Eisen J.A."/>
        </authorList>
    </citation>
    <scope>NUCLEOTIDE SEQUENCE [LARGE SCALE GENOMIC DNA]</scope>
    <source>
        <strain evidence="7">ATCC BAA-1392 / DSM 18658 / VKM B-2454 / MOB10</strain>
    </source>
</reference>
<feature type="domain" description="ABC transporter" evidence="5">
    <location>
        <begin position="2"/>
        <end position="231"/>
    </location>
</feature>
<keyword evidence="4" id="KW-0067">ATP-binding</keyword>
<evidence type="ECO:0000256" key="2">
    <source>
        <dbReference type="ARBA" id="ARBA00022448"/>
    </source>
</evidence>
<evidence type="ECO:0000259" key="5">
    <source>
        <dbReference type="PROSITE" id="PS50893"/>
    </source>
</evidence>
<keyword evidence="3" id="KW-0547">Nucleotide-binding</keyword>
<accession>L0DMI6</accession>
<dbReference type="PROSITE" id="PS50893">
    <property type="entry name" value="ABC_TRANSPORTER_2"/>
    <property type="match status" value="1"/>
</dbReference>
<dbReference type="Gene3D" id="3.40.50.300">
    <property type="entry name" value="P-loop containing nucleotide triphosphate hydrolases"/>
    <property type="match status" value="1"/>
</dbReference>
<dbReference type="AlphaFoldDB" id="L0DMI6"/>
<gene>
    <name evidence="6" type="ordered locus">Sinac_5947</name>
</gene>
<evidence type="ECO:0000313" key="7">
    <source>
        <dbReference type="Proteomes" id="UP000010798"/>
    </source>
</evidence>
<dbReference type="InterPro" id="IPR027417">
    <property type="entry name" value="P-loop_NTPase"/>
</dbReference>
<dbReference type="GO" id="GO:0016887">
    <property type="term" value="F:ATP hydrolysis activity"/>
    <property type="evidence" value="ECO:0007669"/>
    <property type="project" value="InterPro"/>
</dbReference>
<evidence type="ECO:0000256" key="1">
    <source>
        <dbReference type="ARBA" id="ARBA00005417"/>
    </source>
</evidence>
<proteinExistence type="inferred from homology"/>
<dbReference type="Pfam" id="PF00005">
    <property type="entry name" value="ABC_tran"/>
    <property type="match status" value="1"/>
</dbReference>
<dbReference type="PANTHER" id="PTHR43335:SF4">
    <property type="entry name" value="ABC TRANSPORTER, ATP-BINDING PROTEIN"/>
    <property type="match status" value="1"/>
</dbReference>
<dbReference type="InterPro" id="IPR003439">
    <property type="entry name" value="ABC_transporter-like_ATP-bd"/>
</dbReference>
<protein>
    <submittedName>
        <fullName evidence="6">ABC-type multidrug transport system, ATPase component</fullName>
    </submittedName>
</protein>
<dbReference type="Proteomes" id="UP000010798">
    <property type="component" value="Chromosome"/>
</dbReference>
<keyword evidence="2" id="KW-0813">Transport</keyword>
<dbReference type="KEGG" id="saci:Sinac_5947"/>
<keyword evidence="7" id="KW-1185">Reference proteome</keyword>
<dbReference type="eggNOG" id="COG1131">
    <property type="taxonomic scope" value="Bacteria"/>
</dbReference>
<dbReference type="SUPFAM" id="SSF52540">
    <property type="entry name" value="P-loop containing nucleoside triphosphate hydrolases"/>
    <property type="match status" value="1"/>
</dbReference>